<dbReference type="EMBL" id="CP029287">
    <property type="protein sequence ID" value="AWS00469.1"/>
    <property type="molecule type" value="Genomic_DNA"/>
</dbReference>
<reference evidence="5" key="3">
    <citation type="submission" date="2020-03" db="EMBL/GenBank/DDBJ databases">
        <title>Sequencing and Assembly of Multiple Reported Metal-Biooxidizing Members of the Extremely Thermoacidophilic Archaeal Family Sulfolobaceae.</title>
        <authorList>
            <person name="Counts J.A."/>
            <person name="Kelly R.M."/>
        </authorList>
    </citation>
    <scope>NUCLEOTIDE SEQUENCE [LARGE SCALE GENOMIC DNA]</scope>
    <source>
        <strain evidence="5">HO1-1</strain>
    </source>
</reference>
<feature type="domain" description="Flavin reductase like" evidence="3">
    <location>
        <begin position="9"/>
        <end position="150"/>
    </location>
</feature>
<dbReference type="InterPro" id="IPR002563">
    <property type="entry name" value="Flavin_Rdtase-like_dom"/>
</dbReference>
<dbReference type="SMART" id="SM00903">
    <property type="entry name" value="Flavin_Reduct"/>
    <property type="match status" value="1"/>
</dbReference>
<evidence type="ECO:0000313" key="5">
    <source>
        <dbReference type="Proteomes" id="UP000247586"/>
    </source>
</evidence>
<dbReference type="InterPro" id="IPR050268">
    <property type="entry name" value="NADH-dep_flavin_reductase"/>
</dbReference>
<accession>A0A2U9IWN9</accession>
<dbReference type="KEGG" id="mhk:DFR87_00950"/>
<reference evidence="5" key="2">
    <citation type="submission" date="2020-03" db="EMBL/GenBank/DDBJ databases">
        <title>Complete Genome Sequences of Extremely Thermoacidophilic, Metal-Mobilizing Type-Strain Members of the Archaeal Family Sulfolobaceae: Acidianus brierleyi DSM-1651T, Acidianus sulfidivorans DSM-18786T, Metallosphaera hakonensis DSM-7519T, and Metallosphaera prunae DSM-10039T.</title>
        <authorList>
            <person name="Counts J.A."/>
            <person name="Kelly R.M."/>
        </authorList>
    </citation>
    <scope>NUCLEOTIDE SEQUENCE [LARGE SCALE GENOMIC DNA]</scope>
    <source>
        <strain evidence="5">HO1-1</strain>
    </source>
</reference>
<dbReference type="STRING" id="1293036.GCA_001315825_02933"/>
<dbReference type="AlphaFoldDB" id="A0A2U9IWN9"/>
<dbReference type="Pfam" id="PF01613">
    <property type="entry name" value="Flavin_Reduct"/>
    <property type="match status" value="1"/>
</dbReference>
<dbReference type="OrthoDB" id="8522at2157"/>
<sequence length="152" mass="17519">MSEELKGLMRRFPLGVAVVTTKWRDKLVGMTVNTFNSLSMSPPLALFLADRTRGNDVPFRESEFFSVNLTDDKDILNTFAVSPVETRFRKMKYELEEGVPVLTEAYAYMILRKVQVIDVGDHSIIVGEVIKTRMVRDADPLVYYDRDYRKIC</sequence>
<evidence type="ECO:0000256" key="1">
    <source>
        <dbReference type="ARBA" id="ARBA00001917"/>
    </source>
</evidence>
<proteinExistence type="predicted"/>
<dbReference type="InterPro" id="IPR012349">
    <property type="entry name" value="Split_barrel_FMN-bd"/>
</dbReference>
<reference evidence="4 5" key="1">
    <citation type="submission" date="2018-05" db="EMBL/GenBank/DDBJ databases">
        <title>Complete Genome Sequences of Extremely Thermoacidophilic, Metal-Mobilizing Type-Strain Members of the Archaeal Family Sulfolobaceae: Acidianus brierleyi DSM-1651T, Acidianus sulfidivorans DSM-18786T, Metallosphaera hakonensis DSM-7519T, and Metallosphaera prunae DSM-10039T.</title>
        <authorList>
            <person name="Counts J.A."/>
            <person name="Kelly R.M."/>
        </authorList>
    </citation>
    <scope>NUCLEOTIDE SEQUENCE [LARGE SCALE GENOMIC DNA]</scope>
    <source>
        <strain evidence="4 5">HO1-1</strain>
    </source>
</reference>
<dbReference type="Proteomes" id="UP000247586">
    <property type="component" value="Chromosome"/>
</dbReference>
<dbReference type="GO" id="GO:0042602">
    <property type="term" value="F:riboflavin reductase (NADPH) activity"/>
    <property type="evidence" value="ECO:0007669"/>
    <property type="project" value="TreeGrafter"/>
</dbReference>
<gene>
    <name evidence="4" type="ORF">DFR87_00950</name>
</gene>
<dbReference type="GO" id="GO:0010181">
    <property type="term" value="F:FMN binding"/>
    <property type="evidence" value="ECO:0007669"/>
    <property type="project" value="InterPro"/>
</dbReference>
<evidence type="ECO:0000259" key="3">
    <source>
        <dbReference type="SMART" id="SM00903"/>
    </source>
</evidence>
<comment type="cofactor">
    <cofactor evidence="1">
        <name>FMN</name>
        <dbReference type="ChEBI" id="CHEBI:58210"/>
    </cofactor>
</comment>
<evidence type="ECO:0000256" key="2">
    <source>
        <dbReference type="ARBA" id="ARBA00023002"/>
    </source>
</evidence>
<organism evidence="4 5">
    <name type="scientific">Metallosphaera hakonensis JCM 8857 = DSM 7519</name>
    <dbReference type="NCBI Taxonomy" id="1293036"/>
    <lineage>
        <taxon>Archaea</taxon>
        <taxon>Thermoproteota</taxon>
        <taxon>Thermoprotei</taxon>
        <taxon>Sulfolobales</taxon>
        <taxon>Sulfolobaceae</taxon>
        <taxon>Metallosphaera</taxon>
    </lineage>
</organism>
<evidence type="ECO:0000313" key="4">
    <source>
        <dbReference type="EMBL" id="AWS00469.1"/>
    </source>
</evidence>
<dbReference type="PANTHER" id="PTHR30466">
    <property type="entry name" value="FLAVIN REDUCTASE"/>
    <property type="match status" value="1"/>
</dbReference>
<dbReference type="RefSeq" id="WP_110369705.1">
    <property type="nucleotide sequence ID" value="NZ_CP029287.2"/>
</dbReference>
<dbReference type="GeneID" id="36833866"/>
<keyword evidence="5" id="KW-1185">Reference proteome</keyword>
<dbReference type="Gene3D" id="2.30.110.10">
    <property type="entry name" value="Electron Transport, Fmn-binding Protein, Chain A"/>
    <property type="match status" value="1"/>
</dbReference>
<name>A0A2U9IWN9_9CREN</name>
<keyword evidence="2" id="KW-0560">Oxidoreductase</keyword>
<dbReference type="SUPFAM" id="SSF50475">
    <property type="entry name" value="FMN-binding split barrel"/>
    <property type="match status" value="1"/>
</dbReference>
<dbReference type="PANTHER" id="PTHR30466:SF1">
    <property type="entry name" value="FMN REDUCTASE (NADH) RUTF"/>
    <property type="match status" value="1"/>
</dbReference>
<protein>
    <submittedName>
        <fullName evidence="4">Flavin reductase</fullName>
    </submittedName>
</protein>